<organism evidence="2 3">
    <name type="scientific">Stakelama tenebrarum</name>
    <dbReference type="NCBI Taxonomy" id="2711215"/>
    <lineage>
        <taxon>Bacteria</taxon>
        <taxon>Pseudomonadati</taxon>
        <taxon>Pseudomonadota</taxon>
        <taxon>Alphaproteobacteria</taxon>
        <taxon>Sphingomonadales</taxon>
        <taxon>Sphingomonadaceae</taxon>
        <taxon>Stakelama</taxon>
    </lineage>
</organism>
<keyword evidence="1" id="KW-0472">Membrane</keyword>
<protein>
    <submittedName>
        <fullName evidence="2">Uncharacterized protein</fullName>
    </submittedName>
</protein>
<keyword evidence="1" id="KW-0812">Transmembrane</keyword>
<keyword evidence="1" id="KW-1133">Transmembrane helix</keyword>
<proteinExistence type="predicted"/>
<dbReference type="EMBL" id="CP049109">
    <property type="protein sequence ID" value="QIG78917.1"/>
    <property type="molecule type" value="Genomic_DNA"/>
</dbReference>
<dbReference type="RefSeq" id="WP_165325917.1">
    <property type="nucleotide sequence ID" value="NZ_CP049109.1"/>
</dbReference>
<evidence type="ECO:0000313" key="3">
    <source>
        <dbReference type="Proteomes" id="UP000501568"/>
    </source>
</evidence>
<evidence type="ECO:0000256" key="1">
    <source>
        <dbReference type="SAM" id="Phobius"/>
    </source>
</evidence>
<name>A0A6G6Y282_9SPHN</name>
<reference evidence="2 3" key="1">
    <citation type="submission" date="2020-02" db="EMBL/GenBank/DDBJ databases">
        <authorList>
            <person name="Zheng R.K."/>
            <person name="Sun C.M."/>
        </authorList>
    </citation>
    <scope>NUCLEOTIDE SEQUENCE [LARGE SCALE GENOMIC DNA]</scope>
    <source>
        <strain evidence="3">zrk23</strain>
    </source>
</reference>
<keyword evidence="3" id="KW-1185">Reference proteome</keyword>
<sequence length="88" mass="9390">MQYQNNIPGHADAGIAVHPANVTDHVQLWLRATLGLGLLLVFAAILAPVALVLALLSVGQTGRGALSMLRESMLNSVALISEAMFHRY</sequence>
<evidence type="ECO:0000313" key="2">
    <source>
        <dbReference type="EMBL" id="QIG78917.1"/>
    </source>
</evidence>
<gene>
    <name evidence="2" type="ORF">G5C33_03355</name>
</gene>
<feature type="transmembrane region" description="Helical" evidence="1">
    <location>
        <begin position="34"/>
        <end position="58"/>
    </location>
</feature>
<dbReference type="Proteomes" id="UP000501568">
    <property type="component" value="Chromosome"/>
</dbReference>
<dbReference type="AlphaFoldDB" id="A0A6G6Y282"/>
<accession>A0A6G6Y282</accession>
<dbReference type="KEGG" id="spzr:G5C33_03355"/>